<evidence type="ECO:0000256" key="6">
    <source>
        <dbReference type="RuleBase" id="RU366011"/>
    </source>
</evidence>
<dbReference type="GO" id="GO:0034599">
    <property type="term" value="P:cellular response to oxidative stress"/>
    <property type="evidence" value="ECO:0007669"/>
    <property type="project" value="InterPro"/>
</dbReference>
<evidence type="ECO:0000256" key="2">
    <source>
        <dbReference type="ARBA" id="ARBA00022559"/>
    </source>
</evidence>
<dbReference type="GO" id="GO:0005737">
    <property type="term" value="C:cytoplasm"/>
    <property type="evidence" value="ECO:0007669"/>
    <property type="project" value="TreeGrafter"/>
</dbReference>
<organism evidence="8 9">
    <name type="scientific">Halteria grandinella</name>
    <dbReference type="NCBI Taxonomy" id="5974"/>
    <lineage>
        <taxon>Eukaryota</taxon>
        <taxon>Sar</taxon>
        <taxon>Alveolata</taxon>
        <taxon>Ciliophora</taxon>
        <taxon>Intramacronucleata</taxon>
        <taxon>Spirotrichea</taxon>
        <taxon>Stichotrichia</taxon>
        <taxon>Sporadotrichida</taxon>
        <taxon>Halteriidae</taxon>
        <taxon>Halteria</taxon>
    </lineage>
</organism>
<comment type="similarity">
    <text evidence="1 6">Belongs to the peroxiredoxin family. Prx5 subfamily.</text>
</comment>
<evidence type="ECO:0000256" key="1">
    <source>
        <dbReference type="ARBA" id="ARBA00010505"/>
    </source>
</evidence>
<dbReference type="Proteomes" id="UP000785679">
    <property type="component" value="Unassembled WGS sequence"/>
</dbReference>
<sequence>MLSNYLLKSKALFRNSARYFSLKVGDKFPQAVVAIVKFEQDEGFTNEIVDINEYFENKNVILVGYPGAFTPTCQSQHIPQFIGRADELRSKGADEIIAMSVNDPFVVTAFAELLGGRQKVSFIADGNGELTSALGLDMDLTSVQLGPIRSKRFTMIVKNNVITSINSEEGAMFTEKSCAARIMDQITPLKHL</sequence>
<dbReference type="InterPro" id="IPR036249">
    <property type="entry name" value="Thioredoxin-like_sf"/>
</dbReference>
<keyword evidence="6" id="KW-0676">Redox-active center</keyword>
<accession>A0A8J8T946</accession>
<dbReference type="PANTHER" id="PTHR10430">
    <property type="entry name" value="PEROXIREDOXIN"/>
    <property type="match status" value="1"/>
</dbReference>
<dbReference type="OrthoDB" id="307759at2759"/>
<protein>
    <recommendedName>
        <fullName evidence="7">Thioredoxin domain-containing protein</fullName>
    </recommendedName>
</protein>
<dbReference type="GO" id="GO:0042744">
    <property type="term" value="P:hydrogen peroxide catabolic process"/>
    <property type="evidence" value="ECO:0007669"/>
    <property type="project" value="TreeGrafter"/>
</dbReference>
<evidence type="ECO:0000313" key="8">
    <source>
        <dbReference type="EMBL" id="TNV87077.1"/>
    </source>
</evidence>
<dbReference type="PANTHER" id="PTHR10430:SF16">
    <property type="entry name" value="PEROXIREDOXIN-5, MITOCHONDRIAL"/>
    <property type="match status" value="1"/>
</dbReference>
<dbReference type="Pfam" id="PF08534">
    <property type="entry name" value="Redoxin"/>
    <property type="match status" value="1"/>
</dbReference>
<dbReference type="InterPro" id="IPR013740">
    <property type="entry name" value="Redoxin"/>
</dbReference>
<dbReference type="Gene3D" id="3.40.30.10">
    <property type="entry name" value="Glutaredoxin"/>
    <property type="match status" value="1"/>
</dbReference>
<evidence type="ECO:0000259" key="7">
    <source>
        <dbReference type="PROSITE" id="PS51352"/>
    </source>
</evidence>
<feature type="domain" description="Thioredoxin" evidence="7">
    <location>
        <begin position="22"/>
        <end position="188"/>
    </location>
</feature>
<reference evidence="8" key="1">
    <citation type="submission" date="2019-06" db="EMBL/GenBank/DDBJ databases">
        <authorList>
            <person name="Zheng W."/>
        </authorList>
    </citation>
    <scope>NUCLEOTIDE SEQUENCE</scope>
    <source>
        <strain evidence="8">QDHG01</strain>
    </source>
</reference>
<comment type="caution">
    <text evidence="8">The sequence shown here is derived from an EMBL/GenBank/DDBJ whole genome shotgun (WGS) entry which is preliminary data.</text>
</comment>
<evidence type="ECO:0000313" key="9">
    <source>
        <dbReference type="Proteomes" id="UP000785679"/>
    </source>
</evidence>
<keyword evidence="4 6" id="KW-0560">Oxidoreductase</keyword>
<evidence type="ECO:0000256" key="4">
    <source>
        <dbReference type="ARBA" id="ARBA00023002"/>
    </source>
</evidence>
<evidence type="ECO:0000256" key="3">
    <source>
        <dbReference type="ARBA" id="ARBA00022862"/>
    </source>
</evidence>
<dbReference type="SUPFAM" id="SSF52833">
    <property type="entry name" value="Thioredoxin-like"/>
    <property type="match status" value="1"/>
</dbReference>
<dbReference type="GO" id="GO:0045454">
    <property type="term" value="P:cell redox homeostasis"/>
    <property type="evidence" value="ECO:0007669"/>
    <property type="project" value="TreeGrafter"/>
</dbReference>
<dbReference type="InterPro" id="IPR037944">
    <property type="entry name" value="PRX5-like"/>
</dbReference>
<dbReference type="GO" id="GO:0008379">
    <property type="term" value="F:thioredoxin peroxidase activity"/>
    <property type="evidence" value="ECO:0007669"/>
    <property type="project" value="InterPro"/>
</dbReference>
<keyword evidence="3 6" id="KW-0049">Antioxidant</keyword>
<dbReference type="CDD" id="cd03013">
    <property type="entry name" value="PRX5_like"/>
    <property type="match status" value="1"/>
</dbReference>
<keyword evidence="2 6" id="KW-0575">Peroxidase</keyword>
<comment type="function">
    <text evidence="6">Thiol-specific peroxidase that catalyzes the reduction of hydrogen peroxide and organic hydroperoxides to water and alcohols, respectively. Plays a role in cell protection against oxidative stress by detoxifying peroxides.</text>
</comment>
<keyword evidence="9" id="KW-1185">Reference proteome</keyword>
<dbReference type="AlphaFoldDB" id="A0A8J8T946"/>
<evidence type="ECO:0000256" key="5">
    <source>
        <dbReference type="PIRSR" id="PIRSR637944-1"/>
    </source>
</evidence>
<dbReference type="EMBL" id="RRYP01000642">
    <property type="protein sequence ID" value="TNV87077.1"/>
    <property type="molecule type" value="Genomic_DNA"/>
</dbReference>
<feature type="active site" description="Cysteine sulfenic acid (-SOH) intermediate" evidence="5">
    <location>
        <position position="73"/>
    </location>
</feature>
<name>A0A8J8T946_HALGN</name>
<proteinExistence type="inferred from homology"/>
<dbReference type="InterPro" id="IPR013766">
    <property type="entry name" value="Thioredoxin_domain"/>
</dbReference>
<gene>
    <name evidence="8" type="ORF">FGO68_gene1690</name>
</gene>
<dbReference type="PROSITE" id="PS51352">
    <property type="entry name" value="THIOREDOXIN_2"/>
    <property type="match status" value="1"/>
</dbReference>